<evidence type="ECO:0000256" key="1">
    <source>
        <dbReference type="SAM" id="Phobius"/>
    </source>
</evidence>
<reference evidence="2" key="2">
    <citation type="submission" date="2013-06" db="EMBL/GenBank/DDBJ databases">
        <title>Draft genome sequence of Clostridium hylemonae (DSM 15053).</title>
        <authorList>
            <person name="Sudarsanam P."/>
            <person name="Ley R."/>
            <person name="Guruge J."/>
            <person name="Turnbaugh P.J."/>
            <person name="Mahowald M."/>
            <person name="Liep D."/>
            <person name="Gordon J."/>
        </authorList>
    </citation>
    <scope>NUCLEOTIDE SEQUENCE</scope>
    <source>
        <strain evidence="2">DSM 15053</strain>
    </source>
</reference>
<dbReference type="EMBL" id="ABYI02000019">
    <property type="protein sequence ID" value="EEG74626.1"/>
    <property type="molecule type" value="Genomic_DNA"/>
</dbReference>
<dbReference type="AlphaFoldDB" id="C0BZP8"/>
<feature type="transmembrane region" description="Helical" evidence="1">
    <location>
        <begin position="24"/>
        <end position="45"/>
    </location>
</feature>
<accession>C0BZP8</accession>
<dbReference type="InterPro" id="IPR021205">
    <property type="entry name" value="Lanti_perm_SpaE/MutE/EpiE-like"/>
</dbReference>
<dbReference type="OrthoDB" id="9776525at2"/>
<name>C0BZP8_9FIRM</name>
<keyword evidence="3" id="KW-1185">Reference proteome</keyword>
<dbReference type="Proteomes" id="UP000004893">
    <property type="component" value="Unassembled WGS sequence"/>
</dbReference>
<dbReference type="RefSeq" id="WP_006442625.1">
    <property type="nucleotide sequence ID" value="NZ_CP036524.1"/>
</dbReference>
<gene>
    <name evidence="2" type="ORF">CLOHYLEM_05290</name>
</gene>
<feature type="transmembrane region" description="Helical" evidence="1">
    <location>
        <begin position="51"/>
        <end position="69"/>
    </location>
</feature>
<protein>
    <submittedName>
        <fullName evidence="2">Lantibiotic protection ABC transporter permease subunit, MutE/EpiE family</fullName>
    </submittedName>
</protein>
<keyword evidence="1" id="KW-1133">Transmembrane helix</keyword>
<dbReference type="STRING" id="553973.CLOHYLEM_05290"/>
<dbReference type="HOGENOM" id="CLU_077103_2_1_9"/>
<sequence>MSAFFRTYYAAEQLKCRHTLFSKLCYIMPALTVAAAFLLTGSYGAIDGYNWWYTSLLPGMLTIVCCMTGQADTKLEGRALTVLPVDLRRVWDAKVLVCIKAAVLGNLVLFAFVSAAQILTESVADMEMLAEVTLRQGALAALVMIGGCIWQIPLCLWANEKFGLYPALFANLALNVAGTVTGPLGERWYINPYSVTARAMCPLIKVLPNGLVAAEGNVTYSPELMDMKAVPIGMCVCLFWLVILWTASRMWYGKKGGETV</sequence>
<dbReference type="eggNOG" id="COG4200">
    <property type="taxonomic scope" value="Bacteria"/>
</dbReference>
<evidence type="ECO:0000313" key="3">
    <source>
        <dbReference type="Proteomes" id="UP000004893"/>
    </source>
</evidence>
<evidence type="ECO:0000313" key="2">
    <source>
        <dbReference type="EMBL" id="EEG74626.1"/>
    </source>
</evidence>
<dbReference type="NCBIfam" id="TIGR03732">
    <property type="entry name" value="lanti_perm_MutE"/>
    <property type="match status" value="1"/>
</dbReference>
<comment type="caution">
    <text evidence="2">The sequence shown here is derived from an EMBL/GenBank/DDBJ whole genome shotgun (WGS) entry which is preliminary data.</text>
</comment>
<organism evidence="2 3">
    <name type="scientific">[Clostridium] hylemonae DSM 15053</name>
    <dbReference type="NCBI Taxonomy" id="553973"/>
    <lineage>
        <taxon>Bacteria</taxon>
        <taxon>Bacillati</taxon>
        <taxon>Bacillota</taxon>
        <taxon>Clostridia</taxon>
        <taxon>Lachnospirales</taxon>
        <taxon>Lachnospiraceae</taxon>
    </lineage>
</organism>
<feature type="transmembrane region" description="Helical" evidence="1">
    <location>
        <begin position="229"/>
        <end position="247"/>
    </location>
</feature>
<dbReference type="CDD" id="cd21807">
    <property type="entry name" value="ABC-2_lan_permease_MutE_EpiE-like"/>
    <property type="match status" value="1"/>
</dbReference>
<keyword evidence="1" id="KW-0472">Membrane</keyword>
<feature type="transmembrane region" description="Helical" evidence="1">
    <location>
        <begin position="164"/>
        <end position="184"/>
    </location>
</feature>
<keyword evidence="1" id="KW-0812">Transmembrane</keyword>
<feature type="transmembrane region" description="Helical" evidence="1">
    <location>
        <begin position="97"/>
        <end position="118"/>
    </location>
</feature>
<reference evidence="2" key="1">
    <citation type="submission" date="2009-02" db="EMBL/GenBank/DDBJ databases">
        <authorList>
            <person name="Fulton L."/>
            <person name="Clifton S."/>
            <person name="Fulton B."/>
            <person name="Xu J."/>
            <person name="Minx P."/>
            <person name="Pepin K.H."/>
            <person name="Johnson M."/>
            <person name="Bhonagiri V."/>
            <person name="Nash W.E."/>
            <person name="Mardis E.R."/>
            <person name="Wilson R.K."/>
        </authorList>
    </citation>
    <scope>NUCLEOTIDE SEQUENCE [LARGE SCALE GENOMIC DNA]</scope>
    <source>
        <strain evidence="2">DSM 15053</strain>
    </source>
</reference>
<feature type="transmembrane region" description="Helical" evidence="1">
    <location>
        <begin position="138"/>
        <end position="157"/>
    </location>
</feature>
<proteinExistence type="predicted"/>